<dbReference type="EMBL" id="QUTF01015277">
    <property type="protein sequence ID" value="RHZ09925.1"/>
    <property type="molecule type" value="Genomic_DNA"/>
</dbReference>
<dbReference type="SMART" id="SM00223">
    <property type="entry name" value="APPLE"/>
    <property type="match status" value="2"/>
</dbReference>
<dbReference type="PANTHER" id="PTHR43806">
    <property type="entry name" value="PEPTIDASE S8"/>
    <property type="match status" value="1"/>
</dbReference>
<dbReference type="InterPro" id="IPR000177">
    <property type="entry name" value="Apple"/>
</dbReference>
<comment type="catalytic activity">
    <reaction evidence="7">
        <text>Hydrolysis of proteins with broad specificity for peptide bonds, and a preference for a large uncharged residue in P1. Hydrolyzes peptide amides.</text>
        <dbReference type="EC" id="3.4.21.62"/>
    </reaction>
</comment>
<feature type="chain" id="PRO_5018585241" description="subtilisin" evidence="11">
    <location>
        <begin position="17"/>
        <end position="874"/>
    </location>
</feature>
<dbReference type="VEuPathDB" id="FungiDB:H257_17427"/>
<dbReference type="Pfam" id="PF14295">
    <property type="entry name" value="PAN_4"/>
    <property type="match status" value="2"/>
</dbReference>
<feature type="region of interest" description="Disordered" evidence="10">
    <location>
        <begin position="474"/>
        <end position="508"/>
    </location>
</feature>
<reference evidence="13 14" key="1">
    <citation type="submission" date="2018-08" db="EMBL/GenBank/DDBJ databases">
        <title>Aphanomyces genome sequencing and annotation.</title>
        <authorList>
            <person name="Minardi D."/>
            <person name="Oidtmann B."/>
            <person name="Van Der Giezen M."/>
            <person name="Studholme D.J."/>
        </authorList>
    </citation>
    <scope>NUCLEOTIDE SEQUENCE [LARGE SCALE GENOMIC DNA]</scope>
    <source>
        <strain evidence="13 14">FDL457</strain>
    </source>
</reference>
<feature type="domain" description="Apple" evidence="12">
    <location>
        <begin position="734"/>
        <end position="809"/>
    </location>
</feature>
<accession>A0A3R6XRX3</accession>
<evidence type="ECO:0000256" key="11">
    <source>
        <dbReference type="SAM" id="SignalP"/>
    </source>
</evidence>
<evidence type="ECO:0000256" key="4">
    <source>
        <dbReference type="ARBA" id="ARBA00022801"/>
    </source>
</evidence>
<evidence type="ECO:0000256" key="3">
    <source>
        <dbReference type="ARBA" id="ARBA00022737"/>
    </source>
</evidence>
<proteinExistence type="inferred from homology"/>
<keyword evidence="3" id="KW-0677">Repeat</keyword>
<feature type="active site" description="Charge relay system" evidence="9">
    <location>
        <position position="167"/>
    </location>
</feature>
<feature type="domain" description="Apple" evidence="12">
    <location>
        <begin position="812"/>
        <end position="871"/>
    </location>
</feature>
<organism evidence="13 14">
    <name type="scientific">Aphanomyces astaci</name>
    <name type="common">Crayfish plague agent</name>
    <dbReference type="NCBI Taxonomy" id="112090"/>
    <lineage>
        <taxon>Eukaryota</taxon>
        <taxon>Sar</taxon>
        <taxon>Stramenopiles</taxon>
        <taxon>Oomycota</taxon>
        <taxon>Saprolegniomycetes</taxon>
        <taxon>Saprolegniales</taxon>
        <taxon>Verrucalvaceae</taxon>
        <taxon>Aphanomyces</taxon>
    </lineage>
</organism>
<keyword evidence="2 9" id="KW-0645">Protease</keyword>
<dbReference type="InterPro" id="IPR036852">
    <property type="entry name" value="Peptidase_S8/S53_dom_sf"/>
</dbReference>
<evidence type="ECO:0000256" key="7">
    <source>
        <dbReference type="ARBA" id="ARBA00023529"/>
    </source>
</evidence>
<dbReference type="InterPro" id="IPR000209">
    <property type="entry name" value="Peptidase_S8/S53_dom"/>
</dbReference>
<dbReference type="SUPFAM" id="SSF52743">
    <property type="entry name" value="Subtilisin-like"/>
    <property type="match status" value="1"/>
</dbReference>
<feature type="region of interest" description="Disordered" evidence="10">
    <location>
        <begin position="529"/>
        <end position="732"/>
    </location>
</feature>
<evidence type="ECO:0000256" key="10">
    <source>
        <dbReference type="SAM" id="MobiDB-lite"/>
    </source>
</evidence>
<feature type="compositionally biased region" description="Low complexity" evidence="10">
    <location>
        <begin position="483"/>
        <end position="508"/>
    </location>
</feature>
<evidence type="ECO:0000259" key="12">
    <source>
        <dbReference type="SMART" id="SM00223"/>
    </source>
</evidence>
<evidence type="ECO:0000256" key="9">
    <source>
        <dbReference type="PROSITE-ProRule" id="PRU01240"/>
    </source>
</evidence>
<dbReference type="GO" id="GO:0005576">
    <property type="term" value="C:extracellular region"/>
    <property type="evidence" value="ECO:0007669"/>
    <property type="project" value="InterPro"/>
</dbReference>
<dbReference type="PRINTS" id="PR00723">
    <property type="entry name" value="SUBTILISIN"/>
</dbReference>
<evidence type="ECO:0000256" key="6">
    <source>
        <dbReference type="ARBA" id="ARBA00023157"/>
    </source>
</evidence>
<keyword evidence="6" id="KW-1015">Disulfide bond</keyword>
<keyword evidence="11" id="KW-0732">Signal</keyword>
<protein>
    <recommendedName>
        <fullName evidence="8">subtilisin</fullName>
        <ecNumber evidence="8">3.4.21.62</ecNumber>
    </recommendedName>
</protein>
<dbReference type="CDD" id="cd01100">
    <property type="entry name" value="APPLE_Factor_XI_like"/>
    <property type="match status" value="1"/>
</dbReference>
<evidence type="ECO:0000256" key="8">
    <source>
        <dbReference type="ARBA" id="ARBA00023619"/>
    </source>
</evidence>
<dbReference type="Gene3D" id="3.40.50.200">
    <property type="entry name" value="Peptidase S8/S53 domain"/>
    <property type="match status" value="1"/>
</dbReference>
<feature type="active site" description="Charge relay system" evidence="9">
    <location>
        <position position="205"/>
    </location>
</feature>
<name>A0A3R6XRX3_APHAT</name>
<keyword evidence="4 9" id="KW-0378">Hydrolase</keyword>
<dbReference type="EC" id="3.4.21.62" evidence="8"/>
<dbReference type="InterPro" id="IPR003609">
    <property type="entry name" value="Pan_app"/>
</dbReference>
<dbReference type="PROSITE" id="PS00138">
    <property type="entry name" value="SUBTILASE_SER"/>
    <property type="match status" value="1"/>
</dbReference>
<feature type="signal peptide" evidence="11">
    <location>
        <begin position="1"/>
        <end position="16"/>
    </location>
</feature>
<evidence type="ECO:0000256" key="2">
    <source>
        <dbReference type="ARBA" id="ARBA00022670"/>
    </source>
</evidence>
<dbReference type="Proteomes" id="UP000286510">
    <property type="component" value="Unassembled WGS sequence"/>
</dbReference>
<dbReference type="InterPro" id="IPR023828">
    <property type="entry name" value="Peptidase_S8_Ser-AS"/>
</dbReference>
<comment type="caution">
    <text evidence="13">The sequence shown here is derived from an EMBL/GenBank/DDBJ whole genome shotgun (WGS) entry which is preliminary data.</text>
</comment>
<dbReference type="AlphaFoldDB" id="A0A3R6XRX3"/>
<evidence type="ECO:0000256" key="5">
    <source>
        <dbReference type="ARBA" id="ARBA00022825"/>
    </source>
</evidence>
<evidence type="ECO:0000313" key="14">
    <source>
        <dbReference type="Proteomes" id="UP000286510"/>
    </source>
</evidence>
<sequence>MKLVSVLSLAAAAAQAKVSVEVHRALETKGLSDVTVLFHSINLDALPRSTTDRRTQVFEALSERSTVALAETKSILDSSDCQNFWIAPVAVCNGLTSAQIELLSKLPGVKSIHGPIEISLTQPLEKEAAPKVGLPPNAPPQWGVETIGAPAIWKYFKGKGVVIGSIDTGAEYRHESIKHNWRSYKGWFNPYNGTAIELPIDSQTHGTHTIGTMVGSHGIGVAPDAQWIACLGLYGASGTSAALLSCAQFMLCPSRLDGTRPECKLGADVINNSWGSTGAYNPWYEDVVAAWRAAGITPVFANGNAGPKCASTGTPGAYNRVISVGAIGSPTDDPNQLAVFSSKGPANIRDANNNTVTIIKPDVAAPGFFTLSSNALNLTDYSFKAGTSMAAPHVAGVVALLRSAQPDLTYDEIYAYITKTTDRDVLKPEPELWYFANGTVRAPGSPNCGNVSDASWPNNRYGYGRINVGTILRDGKLNDTPTKKPTTVAPTTAAPTTVTPTTAAPTTVTPTTLSVTTLTPTTTAVATTPCPTNVTPKPTGTPATTPCPTNVTPKPTGTTPCPTNVTPKPTGTPATTPCPTNVTPKPTGTTPCPTNVTPKPTGTTPCPTNITPKPTGTTPCPTNITPKPTGTTPCPTNITPKPTGTTPCPTNITPKPTGTTPCPTNITPKPTGTTPCPTNITPKPTGTTPCPTNITPKPTTSVTPTTTKATPTPTTTPTTTKATPTPTTTKPSVCDKPVDGVDYYGHDIKSTRRSNSDDCCDDCAKTPGCVVYVWTPWNDGTCFLKWKAGKSAPYWGAKAAKVTKSVGSCQAAQSNVDYYGNDIARISADKDDCCALCLTADNCKGYSHYQGHCYLKGELGYASAKAGVTSGVRN</sequence>
<dbReference type="PANTHER" id="PTHR43806:SF67">
    <property type="entry name" value="EGF-LIKE DOMAIN-CONTAINING PROTEIN"/>
    <property type="match status" value="1"/>
</dbReference>
<dbReference type="Pfam" id="PF00082">
    <property type="entry name" value="Peptidase_S8"/>
    <property type="match status" value="1"/>
</dbReference>
<evidence type="ECO:0000256" key="1">
    <source>
        <dbReference type="ARBA" id="ARBA00011073"/>
    </source>
</evidence>
<dbReference type="PROSITE" id="PS51892">
    <property type="entry name" value="SUBTILASE"/>
    <property type="match status" value="1"/>
</dbReference>
<comment type="similarity">
    <text evidence="1 9">Belongs to the peptidase S8 family.</text>
</comment>
<dbReference type="InterPro" id="IPR050131">
    <property type="entry name" value="Peptidase_S8_subtilisin-like"/>
</dbReference>
<gene>
    <name evidence="13" type="ORF">DYB26_004367</name>
</gene>
<dbReference type="GO" id="GO:0004252">
    <property type="term" value="F:serine-type endopeptidase activity"/>
    <property type="evidence" value="ECO:0007669"/>
    <property type="project" value="UniProtKB-UniRule"/>
</dbReference>
<dbReference type="Gene3D" id="3.50.4.10">
    <property type="entry name" value="Hepatocyte Growth Factor"/>
    <property type="match status" value="2"/>
</dbReference>
<dbReference type="InterPro" id="IPR015500">
    <property type="entry name" value="Peptidase_S8_subtilisin-rel"/>
</dbReference>
<keyword evidence="5 9" id="KW-0720">Serine protease</keyword>
<dbReference type="GO" id="GO:0006508">
    <property type="term" value="P:proteolysis"/>
    <property type="evidence" value="ECO:0007669"/>
    <property type="project" value="UniProtKB-KW"/>
</dbReference>
<evidence type="ECO:0000313" key="13">
    <source>
        <dbReference type="EMBL" id="RHZ09925.1"/>
    </source>
</evidence>
<feature type="active site" description="Charge relay system" evidence="9">
    <location>
        <position position="388"/>
    </location>
</feature>